<keyword evidence="2" id="KW-1185">Reference proteome</keyword>
<dbReference type="InterPro" id="IPR052578">
    <property type="entry name" value="PI_Transfer_CRAL-TRIO"/>
</dbReference>
<reference evidence="1 2" key="1">
    <citation type="journal article" date="2020" name="Nat. Commun.">
        <title>Genome of Tripterygium wilfordii and identification of cytochrome P450 involved in triptolide biosynthesis.</title>
        <authorList>
            <person name="Tu L."/>
            <person name="Su P."/>
            <person name="Zhang Z."/>
            <person name="Gao L."/>
            <person name="Wang J."/>
            <person name="Hu T."/>
            <person name="Zhou J."/>
            <person name="Zhang Y."/>
            <person name="Zhao Y."/>
            <person name="Liu Y."/>
            <person name="Song Y."/>
            <person name="Tong Y."/>
            <person name="Lu Y."/>
            <person name="Yang J."/>
            <person name="Xu C."/>
            <person name="Jia M."/>
            <person name="Peters R.J."/>
            <person name="Huang L."/>
            <person name="Gao W."/>
        </authorList>
    </citation>
    <scope>NUCLEOTIDE SEQUENCE [LARGE SCALE GENOMIC DNA]</scope>
    <source>
        <strain evidence="2">cv. XIE 37</strain>
        <tissue evidence="1">Leaf</tissue>
    </source>
</reference>
<dbReference type="Gene3D" id="3.40.525.10">
    <property type="entry name" value="CRAL-TRIO lipid binding domain"/>
    <property type="match status" value="1"/>
</dbReference>
<protein>
    <submittedName>
        <fullName evidence="1">CRAL-TRIO domain-containing protein C23B6.04c isoform X2</fullName>
    </submittedName>
</protein>
<dbReference type="GO" id="GO:0008526">
    <property type="term" value="F:phosphatidylinositol transfer activity"/>
    <property type="evidence" value="ECO:0007669"/>
    <property type="project" value="TreeGrafter"/>
</dbReference>
<dbReference type="SUPFAM" id="SSF52087">
    <property type="entry name" value="CRAL/TRIO domain"/>
    <property type="match status" value="1"/>
</dbReference>
<dbReference type="EMBL" id="JAAARO010000001">
    <property type="protein sequence ID" value="KAF5752973.1"/>
    <property type="molecule type" value="Genomic_DNA"/>
</dbReference>
<dbReference type="Proteomes" id="UP000593562">
    <property type="component" value="Unassembled WGS sequence"/>
</dbReference>
<dbReference type="InParanoid" id="A0A7J7E365"/>
<gene>
    <name evidence="1" type="ORF">HS088_TW01G00891</name>
</gene>
<accession>A0A7J7E365</accession>
<evidence type="ECO:0000313" key="1">
    <source>
        <dbReference type="EMBL" id="KAF5752973.1"/>
    </source>
</evidence>
<dbReference type="AlphaFoldDB" id="A0A7J7E365"/>
<evidence type="ECO:0000313" key="2">
    <source>
        <dbReference type="Proteomes" id="UP000593562"/>
    </source>
</evidence>
<sequence length="102" mass="11955">MGARHWYQSINFQDPTAYEKTKFVYTKNKASVEVMRSFFDVENLPRDFGGKATLTYNHEEFSKQMVEEDVKTANFWGIDKKIINTSGAAVQQSRKPWHLIKF</sequence>
<name>A0A7J7E365_TRIWF</name>
<dbReference type="PANTHER" id="PTHR45824">
    <property type="entry name" value="GH16843P"/>
    <property type="match status" value="1"/>
</dbReference>
<proteinExistence type="predicted"/>
<dbReference type="InterPro" id="IPR036865">
    <property type="entry name" value="CRAL-TRIO_dom_sf"/>
</dbReference>
<comment type="caution">
    <text evidence="1">The sequence shown here is derived from an EMBL/GenBank/DDBJ whole genome shotgun (WGS) entry which is preliminary data.</text>
</comment>
<organism evidence="1 2">
    <name type="scientific">Tripterygium wilfordii</name>
    <name type="common">Thunder God vine</name>
    <dbReference type="NCBI Taxonomy" id="458696"/>
    <lineage>
        <taxon>Eukaryota</taxon>
        <taxon>Viridiplantae</taxon>
        <taxon>Streptophyta</taxon>
        <taxon>Embryophyta</taxon>
        <taxon>Tracheophyta</taxon>
        <taxon>Spermatophyta</taxon>
        <taxon>Magnoliopsida</taxon>
        <taxon>eudicotyledons</taxon>
        <taxon>Gunneridae</taxon>
        <taxon>Pentapetalae</taxon>
        <taxon>rosids</taxon>
        <taxon>fabids</taxon>
        <taxon>Celastrales</taxon>
        <taxon>Celastraceae</taxon>
        <taxon>Tripterygium</taxon>
    </lineage>
</organism>
<dbReference type="PANTHER" id="PTHR45824:SF22">
    <property type="entry name" value="SEC14P-LIKE PHOSPHATIDYLINOSITOL TRANSFER FAMILY PROTEIN"/>
    <property type="match status" value="1"/>
</dbReference>